<gene>
    <name evidence="1" type="ORF">SDC9_161315</name>
</gene>
<comment type="caution">
    <text evidence="1">The sequence shown here is derived from an EMBL/GenBank/DDBJ whole genome shotgun (WGS) entry which is preliminary data.</text>
</comment>
<organism evidence="1">
    <name type="scientific">bioreactor metagenome</name>
    <dbReference type="NCBI Taxonomy" id="1076179"/>
    <lineage>
        <taxon>unclassified sequences</taxon>
        <taxon>metagenomes</taxon>
        <taxon>ecological metagenomes</taxon>
    </lineage>
</organism>
<evidence type="ECO:0000313" key="1">
    <source>
        <dbReference type="EMBL" id="MPN13989.1"/>
    </source>
</evidence>
<reference evidence="1" key="1">
    <citation type="submission" date="2019-08" db="EMBL/GenBank/DDBJ databases">
        <authorList>
            <person name="Kucharzyk K."/>
            <person name="Murdoch R.W."/>
            <person name="Higgins S."/>
            <person name="Loffler F."/>
        </authorList>
    </citation>
    <scope>NUCLEOTIDE SEQUENCE</scope>
</reference>
<dbReference type="EMBL" id="VSSQ01060563">
    <property type="protein sequence ID" value="MPN13989.1"/>
    <property type="molecule type" value="Genomic_DNA"/>
</dbReference>
<protein>
    <submittedName>
        <fullName evidence="1">Uncharacterized protein</fullName>
    </submittedName>
</protein>
<name>A0A645FKX4_9ZZZZ</name>
<dbReference type="AlphaFoldDB" id="A0A645FKX4"/>
<sequence>MAVMTQGVFQVVARIARSIRDIQVAGAATKPTRNPVATFLEKPETYTVDSGSSAAMGGGASGARNAYAASSISNRPWRRINAANA</sequence>
<accession>A0A645FKX4</accession>
<proteinExistence type="predicted"/>